<evidence type="ECO:0000256" key="6">
    <source>
        <dbReference type="HAMAP-Rule" id="MF_01518"/>
    </source>
</evidence>
<evidence type="ECO:0000256" key="1">
    <source>
        <dbReference type="ARBA" id="ARBA00006773"/>
    </source>
</evidence>
<gene>
    <name evidence="6 9" type="primary">ade</name>
    <name evidence="9" type="ORF">H5993_06665</name>
</gene>
<accession>A0ABS2EPX0</accession>
<dbReference type="InterPro" id="IPR006679">
    <property type="entry name" value="Adenine_deam"/>
</dbReference>
<dbReference type="RefSeq" id="WP_204776733.1">
    <property type="nucleotide sequence ID" value="NZ_JACJJQ010000029.1"/>
</dbReference>
<dbReference type="PANTHER" id="PTHR11113">
    <property type="entry name" value="N-ACETYLGLUCOSAMINE-6-PHOSPHATE DEACETYLASE"/>
    <property type="match status" value="1"/>
</dbReference>
<dbReference type="Pfam" id="PF13382">
    <property type="entry name" value="Adenine_deam_C"/>
    <property type="match status" value="1"/>
</dbReference>
<dbReference type="CDD" id="cd01295">
    <property type="entry name" value="AdeC"/>
    <property type="match status" value="1"/>
</dbReference>
<evidence type="ECO:0000259" key="8">
    <source>
        <dbReference type="Pfam" id="PF13382"/>
    </source>
</evidence>
<dbReference type="PANTHER" id="PTHR11113:SF2">
    <property type="entry name" value="ADENINE DEAMINASE"/>
    <property type="match status" value="1"/>
</dbReference>
<dbReference type="Gene3D" id="2.30.40.10">
    <property type="entry name" value="Urease, subunit C, domain 1"/>
    <property type="match status" value="1"/>
</dbReference>
<dbReference type="Gene3D" id="3.20.20.140">
    <property type="entry name" value="Metal-dependent hydrolases"/>
    <property type="match status" value="1"/>
</dbReference>
<evidence type="ECO:0000259" key="7">
    <source>
        <dbReference type="Pfam" id="PF01979"/>
    </source>
</evidence>
<dbReference type="SUPFAM" id="SSF51556">
    <property type="entry name" value="Metallo-dependent hydrolases"/>
    <property type="match status" value="1"/>
</dbReference>
<protein>
    <recommendedName>
        <fullName evidence="2 6">Adenine deaminase</fullName>
        <shortName evidence="6">Adenase</shortName>
        <shortName evidence="6">Adenine aminase</shortName>
        <ecNumber evidence="2 6">3.5.4.2</ecNumber>
    </recommendedName>
</protein>
<feature type="domain" description="Adenine deaminase C-terminal" evidence="8">
    <location>
        <begin position="401"/>
        <end position="570"/>
    </location>
</feature>
<reference evidence="9 10" key="1">
    <citation type="journal article" date="2021" name="Sci. Rep.">
        <title>The distribution of antibiotic resistance genes in chicken gut microbiota commensals.</title>
        <authorList>
            <person name="Juricova H."/>
            <person name="Matiasovicova J."/>
            <person name="Kubasova T."/>
            <person name="Cejkova D."/>
            <person name="Rychlik I."/>
        </authorList>
    </citation>
    <scope>NUCLEOTIDE SEQUENCE [LARGE SCALE GENOMIC DNA]</scope>
    <source>
        <strain evidence="9 10">An810</strain>
    </source>
</reference>
<dbReference type="GO" id="GO:0000034">
    <property type="term" value="F:adenine deaminase activity"/>
    <property type="evidence" value="ECO:0007669"/>
    <property type="project" value="UniProtKB-EC"/>
</dbReference>
<dbReference type="InterPro" id="IPR026912">
    <property type="entry name" value="Adenine_deam_C"/>
</dbReference>
<dbReference type="Pfam" id="PF01979">
    <property type="entry name" value="Amidohydro_1"/>
    <property type="match status" value="1"/>
</dbReference>
<sequence length="579" mass="62365">MEKATLKKLIDVAAGRIPADLVLKNARIVNVMTHRLINGDVAISDGLIAGIADHYDGHQTIDLNHHFLAPGLIDAHIHIESAYVSPEEFSRLFVPHGTTTVSTDPHEIVNVAGLTGLNYMQTAAKQAAMDIRFMMPPCVPSTPFEHAGAHLTAKDIQPRLADNQVDGLAELMNYVGVINNDDTMLDEILAAKATGHRIDGHAPELMGKALNAYAAAGAVSDHECMTIEEAQARLDVGMYLMIREGTTEHNLIDLLPIVNSANARRCLLVGDDVQTKTVLSIGHLDHSIRLAIANGLDPITAIQMATLNAAEYCGLADRGAITPGRRADLIVVDDLQHFKVEQVLIKGQIVAKNHQYLLPVKRTAIDSVANTMAVKPFSTSQFKLNLSGKMIRAIQVLPGQVATGEKHLQPTVDSDHDFKFNPYQDLVKIAVVERHHHTGNLAVALLADYGLKHGAIASSIAHDSHNVIVAGVNNEEMKAAVEALINQGGGAVAVKDGQVKAKFALPIAGLMSDQPGEVIVKTQTHFDQVAHDILGIPANIDPLMTLSFMSLAVIPKLKLTDEGLFDVAQMKFVPLEIAN</sequence>
<evidence type="ECO:0000256" key="3">
    <source>
        <dbReference type="ARBA" id="ARBA00022801"/>
    </source>
</evidence>
<evidence type="ECO:0000256" key="2">
    <source>
        <dbReference type="ARBA" id="ARBA00012782"/>
    </source>
</evidence>
<organism evidence="9 10">
    <name type="scientific">Limosilactobacillus alvi</name>
    <dbReference type="NCBI Taxonomy" id="990412"/>
    <lineage>
        <taxon>Bacteria</taxon>
        <taxon>Bacillati</taxon>
        <taxon>Bacillota</taxon>
        <taxon>Bacilli</taxon>
        <taxon>Lactobacillales</taxon>
        <taxon>Lactobacillaceae</taxon>
        <taxon>Limosilactobacillus</taxon>
    </lineage>
</organism>
<proteinExistence type="inferred from homology"/>
<dbReference type="InterPro" id="IPR032466">
    <property type="entry name" value="Metal_Hydrolase"/>
</dbReference>
<evidence type="ECO:0000256" key="4">
    <source>
        <dbReference type="ARBA" id="ARBA00023211"/>
    </source>
</evidence>
<evidence type="ECO:0000313" key="10">
    <source>
        <dbReference type="Proteomes" id="UP000776629"/>
    </source>
</evidence>
<dbReference type="SUPFAM" id="SSF51338">
    <property type="entry name" value="Composite domain of metallo-dependent hydrolases"/>
    <property type="match status" value="1"/>
</dbReference>
<keyword evidence="4 6" id="KW-0464">Manganese</keyword>
<keyword evidence="10" id="KW-1185">Reference proteome</keyword>
<dbReference type="NCBIfam" id="TIGR01178">
    <property type="entry name" value="ade"/>
    <property type="match status" value="1"/>
</dbReference>
<comment type="caution">
    <text evidence="9">The sequence shown here is derived from an EMBL/GenBank/DDBJ whole genome shotgun (WGS) entry which is preliminary data.</text>
</comment>
<dbReference type="Proteomes" id="UP000776629">
    <property type="component" value="Unassembled WGS sequence"/>
</dbReference>
<evidence type="ECO:0000256" key="5">
    <source>
        <dbReference type="ARBA" id="ARBA00047720"/>
    </source>
</evidence>
<dbReference type="EC" id="3.5.4.2" evidence="2 6"/>
<evidence type="ECO:0000313" key="9">
    <source>
        <dbReference type="EMBL" id="MBM6754435.1"/>
    </source>
</evidence>
<dbReference type="InterPro" id="IPR006680">
    <property type="entry name" value="Amidohydro-rel"/>
</dbReference>
<keyword evidence="3 6" id="KW-0378">Hydrolase</keyword>
<dbReference type="EMBL" id="JACJJQ010000029">
    <property type="protein sequence ID" value="MBM6754435.1"/>
    <property type="molecule type" value="Genomic_DNA"/>
</dbReference>
<comment type="catalytic activity">
    <reaction evidence="5 6">
        <text>adenine + H2O + H(+) = hypoxanthine + NH4(+)</text>
        <dbReference type="Rhea" id="RHEA:23688"/>
        <dbReference type="ChEBI" id="CHEBI:15377"/>
        <dbReference type="ChEBI" id="CHEBI:15378"/>
        <dbReference type="ChEBI" id="CHEBI:16708"/>
        <dbReference type="ChEBI" id="CHEBI:17368"/>
        <dbReference type="ChEBI" id="CHEBI:28938"/>
        <dbReference type="EC" id="3.5.4.2"/>
    </reaction>
</comment>
<comment type="similarity">
    <text evidence="1 6">Belongs to the metallo-dependent hydrolases superfamily. Adenine deaminase family.</text>
</comment>
<dbReference type="InterPro" id="IPR011059">
    <property type="entry name" value="Metal-dep_hydrolase_composite"/>
</dbReference>
<comment type="cofactor">
    <cofactor evidence="6">
        <name>Mn(2+)</name>
        <dbReference type="ChEBI" id="CHEBI:29035"/>
    </cofactor>
</comment>
<dbReference type="HAMAP" id="MF_01518">
    <property type="entry name" value="Adenine_deamin"/>
    <property type="match status" value="1"/>
</dbReference>
<name>A0ABS2EPX0_9LACO</name>
<feature type="domain" description="Amidohydrolase-related" evidence="7">
    <location>
        <begin position="68"/>
        <end position="350"/>
    </location>
</feature>